<name>A0ACC1KMI8_9FUNG</name>
<comment type="caution">
    <text evidence="1">The sequence shown here is derived from an EMBL/GenBank/DDBJ whole genome shotgun (WGS) entry which is preliminary data.</text>
</comment>
<protein>
    <submittedName>
        <fullName evidence="1">Uncharacterized protein</fullName>
    </submittedName>
</protein>
<keyword evidence="2" id="KW-1185">Reference proteome</keyword>
<sequence>MVLNTGDVAQGMSLAYEASEFALRNKRVQARAYRVLKLTVAGMIAANVVIHALVLFPLFILRAANYGTSVLFRYDSAQSTLALLSTRDAVNHFMSNLPLLCLDIIVHVRPSLFEDIFFGMLDEVDPEYSRVLSKWPKRKFHWARIQFTAQRLFKRYMMTLVASYLGRLPYVGWLVVPIGAFTMMARFVGYPVSVAIISLSVVAPGSKRTTLFMFKSLLAMSDFSRDLLKPFFSHVGAKPKQQVEFYRAYESLLIGFILAFYFFVQLSWVGPAFFILAQAAIALFIAKHTARPPAYTPGAEWVLVSKEAKTNSRSDTVAADYDFSRPIFVYTKGIRTTNVRISKATDMRWGQAVHVEALVSSLSTTLHSRLHTISKVGERGEYVFALEVDWSIWDLGMTSAEVTIIMPIQDGIRSHPGIRVEVPSGSLGATLLGSTHFEALSMSTGHGPAHLSDVAAKELKLTAHNGNITVHDISSEGRVEIVGQAAWMDIDDVRAGSLVASSTDAIISLKDIDAKAVTASTTNARVGLGNVKAETLTVTTTNGEVVAENVFAGVCEVKASSGGIEGNWYPKKKLYLSTSQAKISAQVFLESEDSGSVEIVLNSTKGPIDLLLPASFAGGFSLETTSFCKAFVHTAPGSKFQPVLHLSKPDKKTGIIGDGSKRHSLRANTDHAPITVNFGCA</sequence>
<dbReference type="EMBL" id="JANBUK010000066">
    <property type="protein sequence ID" value="KAJ2792017.1"/>
    <property type="molecule type" value="Genomic_DNA"/>
</dbReference>
<evidence type="ECO:0000313" key="1">
    <source>
        <dbReference type="EMBL" id="KAJ2792017.1"/>
    </source>
</evidence>
<gene>
    <name evidence="1" type="ORF">GGI18_000723</name>
</gene>
<organism evidence="1 2">
    <name type="scientific">Coemansia linderi</name>
    <dbReference type="NCBI Taxonomy" id="2663919"/>
    <lineage>
        <taxon>Eukaryota</taxon>
        <taxon>Fungi</taxon>
        <taxon>Fungi incertae sedis</taxon>
        <taxon>Zoopagomycota</taxon>
        <taxon>Kickxellomycotina</taxon>
        <taxon>Kickxellomycetes</taxon>
        <taxon>Kickxellales</taxon>
        <taxon>Kickxellaceae</taxon>
        <taxon>Coemansia</taxon>
    </lineage>
</organism>
<reference evidence="1" key="1">
    <citation type="submission" date="2022-07" db="EMBL/GenBank/DDBJ databases">
        <title>Phylogenomic reconstructions and comparative analyses of Kickxellomycotina fungi.</title>
        <authorList>
            <person name="Reynolds N.K."/>
            <person name="Stajich J.E."/>
            <person name="Barry K."/>
            <person name="Grigoriev I.V."/>
            <person name="Crous P."/>
            <person name="Smith M.E."/>
        </authorList>
    </citation>
    <scope>NUCLEOTIDE SEQUENCE</scope>
    <source>
        <strain evidence="1">BCRC 34191</strain>
    </source>
</reference>
<accession>A0ACC1KMI8</accession>
<evidence type="ECO:0000313" key="2">
    <source>
        <dbReference type="Proteomes" id="UP001140066"/>
    </source>
</evidence>
<dbReference type="Proteomes" id="UP001140066">
    <property type="component" value="Unassembled WGS sequence"/>
</dbReference>
<proteinExistence type="predicted"/>